<dbReference type="PANTHER" id="PTHR42693">
    <property type="entry name" value="ARYLSULFATASE FAMILY MEMBER"/>
    <property type="match status" value="1"/>
</dbReference>
<evidence type="ECO:0000256" key="4">
    <source>
        <dbReference type="ARBA" id="ARBA00022729"/>
    </source>
</evidence>
<keyword evidence="6" id="KW-0106">Calcium</keyword>
<evidence type="ECO:0000313" key="9">
    <source>
        <dbReference type="EMBL" id="SDX88745.1"/>
    </source>
</evidence>
<dbReference type="GO" id="GO:0046872">
    <property type="term" value="F:metal ion binding"/>
    <property type="evidence" value="ECO:0007669"/>
    <property type="project" value="UniProtKB-KW"/>
</dbReference>
<dbReference type="EMBL" id="FNNJ01000011">
    <property type="protein sequence ID" value="SDX88745.1"/>
    <property type="molecule type" value="Genomic_DNA"/>
</dbReference>
<evidence type="ECO:0000313" key="10">
    <source>
        <dbReference type="Proteomes" id="UP000199595"/>
    </source>
</evidence>
<reference evidence="9 10" key="1">
    <citation type="submission" date="2016-10" db="EMBL/GenBank/DDBJ databases">
        <authorList>
            <person name="de Groot N.N."/>
        </authorList>
    </citation>
    <scope>NUCLEOTIDE SEQUENCE [LARGE SCALE GENOMIC DNA]</scope>
    <source>
        <strain evidence="9 10">DSM 24956</strain>
    </source>
</reference>
<dbReference type="InterPro" id="IPR050738">
    <property type="entry name" value="Sulfatase"/>
</dbReference>
<dbReference type="SUPFAM" id="SSF53649">
    <property type="entry name" value="Alkaline phosphatase-like"/>
    <property type="match status" value="1"/>
</dbReference>
<organism evidence="9 10">
    <name type="scientific">Lutibacter oricola</name>
    <dbReference type="NCBI Taxonomy" id="762486"/>
    <lineage>
        <taxon>Bacteria</taxon>
        <taxon>Pseudomonadati</taxon>
        <taxon>Bacteroidota</taxon>
        <taxon>Flavobacteriia</taxon>
        <taxon>Flavobacteriales</taxon>
        <taxon>Flavobacteriaceae</taxon>
        <taxon>Lutibacter</taxon>
    </lineage>
</organism>
<dbReference type="AlphaFoldDB" id="A0A1H3FCX8"/>
<feature type="chain" id="PRO_5011633239" evidence="7">
    <location>
        <begin position="20"/>
        <end position="428"/>
    </location>
</feature>
<dbReference type="InterPro" id="IPR017850">
    <property type="entry name" value="Alkaline_phosphatase_core_sf"/>
</dbReference>
<dbReference type="InterPro" id="IPR000917">
    <property type="entry name" value="Sulfatase_N"/>
</dbReference>
<dbReference type="GO" id="GO:0004065">
    <property type="term" value="F:arylsulfatase activity"/>
    <property type="evidence" value="ECO:0007669"/>
    <property type="project" value="TreeGrafter"/>
</dbReference>
<comment type="similarity">
    <text evidence="2">Belongs to the sulfatase family.</text>
</comment>
<gene>
    <name evidence="9" type="ORF">SAMN05444411_1117</name>
</gene>
<feature type="signal peptide" evidence="7">
    <location>
        <begin position="1"/>
        <end position="19"/>
    </location>
</feature>
<feature type="domain" description="Sulfatase N-terminal" evidence="8">
    <location>
        <begin position="22"/>
        <end position="327"/>
    </location>
</feature>
<sequence>MKKLLFIVLQICLGVQINAQTNIVFIESDDQSNQALGAYGNSAMVTPNIDALAKEGVSFTAAYNMGCWSPAVCIPSRTMLFYGQHIWKSQKITNKNAPKAFPEVLRENGYSTYMTGKWHAWGKKPSAIFDELGSIQPGQLKTYNTTGGHVTDITGNEAVDYINNYKSEKPFFMYVAFNAPHVPRQTTQNYYDLYPAKDMVLPPSVVNGKPLNKNVKYQYTNNPLSSKTMQSRVQQNNAMVTHMDDRIGDIIKALKQKGVYDNTIIVFMSDHGINFGENGVAGKVCLYEPSVTAPLIIKAPKIKPNTKIKERVYLQDVNPTLFDLLGIQGPKNIDFQSLKPLINKEAKGRESIYLAMFDDQRGVVSGNKKLIVYPKTGDVEYFNLKNDPWETTNLINEKSSTSEVKNLLNQLKNWQLKVGDTVKISGNF</sequence>
<name>A0A1H3FCX8_9FLAO</name>
<dbReference type="RefSeq" id="WP_090125521.1">
    <property type="nucleotide sequence ID" value="NZ_FNNJ01000011.1"/>
</dbReference>
<dbReference type="Gene3D" id="3.40.720.10">
    <property type="entry name" value="Alkaline Phosphatase, subunit A"/>
    <property type="match status" value="1"/>
</dbReference>
<evidence type="ECO:0000256" key="2">
    <source>
        <dbReference type="ARBA" id="ARBA00008779"/>
    </source>
</evidence>
<protein>
    <submittedName>
        <fullName evidence="9">Arylsulfatase A</fullName>
    </submittedName>
</protein>
<dbReference type="OrthoDB" id="9762324at2"/>
<keyword evidence="3" id="KW-0479">Metal-binding</keyword>
<evidence type="ECO:0000256" key="5">
    <source>
        <dbReference type="ARBA" id="ARBA00022801"/>
    </source>
</evidence>
<keyword evidence="5" id="KW-0378">Hydrolase</keyword>
<keyword evidence="4 7" id="KW-0732">Signal</keyword>
<comment type="cofactor">
    <cofactor evidence="1">
        <name>Ca(2+)</name>
        <dbReference type="ChEBI" id="CHEBI:29108"/>
    </cofactor>
</comment>
<dbReference type="Pfam" id="PF00884">
    <property type="entry name" value="Sulfatase"/>
    <property type="match status" value="1"/>
</dbReference>
<evidence type="ECO:0000259" key="8">
    <source>
        <dbReference type="Pfam" id="PF00884"/>
    </source>
</evidence>
<proteinExistence type="inferred from homology"/>
<evidence type="ECO:0000256" key="1">
    <source>
        <dbReference type="ARBA" id="ARBA00001913"/>
    </source>
</evidence>
<evidence type="ECO:0000256" key="6">
    <source>
        <dbReference type="ARBA" id="ARBA00022837"/>
    </source>
</evidence>
<dbReference type="STRING" id="762486.SAMN05444411_1117"/>
<evidence type="ECO:0000256" key="7">
    <source>
        <dbReference type="SAM" id="SignalP"/>
    </source>
</evidence>
<accession>A0A1H3FCX8</accession>
<keyword evidence="10" id="KW-1185">Reference proteome</keyword>
<dbReference type="Proteomes" id="UP000199595">
    <property type="component" value="Unassembled WGS sequence"/>
</dbReference>
<evidence type="ECO:0000256" key="3">
    <source>
        <dbReference type="ARBA" id="ARBA00022723"/>
    </source>
</evidence>
<dbReference type="PANTHER" id="PTHR42693:SF42">
    <property type="entry name" value="ARYLSULFATASE G"/>
    <property type="match status" value="1"/>
</dbReference>